<reference evidence="2 3" key="1">
    <citation type="submission" date="2014-04" db="EMBL/GenBank/DDBJ databases">
        <title>Evolutionary Origins and Diversification of the Mycorrhizal Mutualists.</title>
        <authorList>
            <consortium name="DOE Joint Genome Institute"/>
            <consortium name="Mycorrhizal Genomics Consortium"/>
            <person name="Kohler A."/>
            <person name="Kuo A."/>
            <person name="Nagy L.G."/>
            <person name="Floudas D."/>
            <person name="Copeland A."/>
            <person name="Barry K.W."/>
            <person name="Cichocki N."/>
            <person name="Veneault-Fourrey C."/>
            <person name="LaButti K."/>
            <person name="Lindquist E.A."/>
            <person name="Lipzen A."/>
            <person name="Lundell T."/>
            <person name="Morin E."/>
            <person name="Murat C."/>
            <person name="Riley R."/>
            <person name="Ohm R."/>
            <person name="Sun H."/>
            <person name="Tunlid A."/>
            <person name="Henrissat B."/>
            <person name="Grigoriev I.V."/>
            <person name="Hibbett D.S."/>
            <person name="Martin F."/>
        </authorList>
    </citation>
    <scope>NUCLEOTIDE SEQUENCE [LARGE SCALE GENOMIC DNA]</scope>
    <source>
        <strain evidence="2 3">Koide BX008</strain>
    </source>
</reference>
<sequence>MRGWFNYRFVAENQLKQDTNGAGDILKNPIALPLSSFLEHHQVRARISKKYSDIPRLVDIVSAIPDEYKKLYCPS</sequence>
<name>A0A0C2XQ63_AMAMK</name>
<dbReference type="EMBL" id="KN818222">
    <property type="protein sequence ID" value="KIL71333.1"/>
    <property type="molecule type" value="Genomic_DNA"/>
</dbReference>
<evidence type="ECO:0000259" key="1">
    <source>
        <dbReference type="Pfam" id="PF23613"/>
    </source>
</evidence>
<dbReference type="HOGENOM" id="CLU_2670542_0_0_1"/>
<gene>
    <name evidence="2" type="ORF">M378DRAFT_211878</name>
</gene>
<dbReference type="InterPro" id="IPR056591">
    <property type="entry name" value="ELP3-like_N"/>
</dbReference>
<dbReference type="Pfam" id="PF23613">
    <property type="entry name" value="ELP3_N"/>
    <property type="match status" value="1"/>
</dbReference>
<evidence type="ECO:0000313" key="3">
    <source>
        <dbReference type="Proteomes" id="UP000054549"/>
    </source>
</evidence>
<feature type="domain" description="ELP3-like N-terminal" evidence="1">
    <location>
        <begin position="42"/>
        <end position="74"/>
    </location>
</feature>
<accession>A0A0C2XQ63</accession>
<dbReference type="OrthoDB" id="2840160at2759"/>
<keyword evidence="3" id="KW-1185">Reference proteome</keyword>
<dbReference type="Proteomes" id="UP000054549">
    <property type="component" value="Unassembled WGS sequence"/>
</dbReference>
<dbReference type="InParanoid" id="A0A0C2XQ63"/>
<proteinExistence type="predicted"/>
<evidence type="ECO:0000313" key="2">
    <source>
        <dbReference type="EMBL" id="KIL71333.1"/>
    </source>
</evidence>
<protein>
    <recommendedName>
        <fullName evidence="1">ELP3-like N-terminal domain-containing protein</fullName>
    </recommendedName>
</protein>
<organism evidence="2 3">
    <name type="scientific">Amanita muscaria (strain Koide BX008)</name>
    <dbReference type="NCBI Taxonomy" id="946122"/>
    <lineage>
        <taxon>Eukaryota</taxon>
        <taxon>Fungi</taxon>
        <taxon>Dikarya</taxon>
        <taxon>Basidiomycota</taxon>
        <taxon>Agaricomycotina</taxon>
        <taxon>Agaricomycetes</taxon>
        <taxon>Agaricomycetidae</taxon>
        <taxon>Agaricales</taxon>
        <taxon>Pluteineae</taxon>
        <taxon>Amanitaceae</taxon>
        <taxon>Amanita</taxon>
    </lineage>
</organism>
<dbReference type="AlphaFoldDB" id="A0A0C2XQ63"/>